<dbReference type="InterPro" id="IPR001590">
    <property type="entry name" value="Peptidase_M12B"/>
</dbReference>
<evidence type="ECO:0000256" key="6">
    <source>
        <dbReference type="SAM" id="SignalP"/>
    </source>
</evidence>
<sequence>MLGFMLLLGFVGSCCAQKQIFVYPSIVEERTATNNIVLRLNDELTLNLERSSVLADNLLFVTRQFSGHHYKMIDTTRIQENLYHDSHQQSSLYVTHEGGELQVEGIVNHTMRIKPLRQSERSSTGQVLHSIYEVQQIRTGYENALPYKPSGPGRLQNVIYNILNPTTRAPRHVPNFVVELHVISDERHQEPFKKDEYLVEYIAVMLNAVNRIFLDMRNPTISFKLVGLTRSTNDTFASPILDTLESVETLQGLANYTRDNGTLNNADLVYLITGGDLATLRNKSVLDKGVAGLAYVGTVCTENAVAEGEDIAKSYAGVTTMAHELAHTLGARHDPQDDPECSWSHGFLMSYEDKGSNKYRLSTCSQSNIRHVVERLPEDCINEKANEALAANETSLPGDMIVRNYYCRKILKKNGRGYFKFEQDPNNLCKLQCHYEKPNVTASTWYITVDMPEGMWCGDEKTCQRGNCIEATHTTTTQS</sequence>
<evidence type="ECO:0000256" key="5">
    <source>
        <dbReference type="PROSITE-ProRule" id="PRU00276"/>
    </source>
</evidence>
<feature type="binding site" evidence="5">
    <location>
        <position position="327"/>
    </location>
    <ligand>
        <name>Zn(2+)</name>
        <dbReference type="ChEBI" id="CHEBI:29105"/>
        <note>catalytic</note>
    </ligand>
</feature>
<accession>A0A224YEC9</accession>
<keyword evidence="5" id="KW-0479">Metal-binding</keyword>
<feature type="binding site" evidence="5">
    <location>
        <position position="323"/>
    </location>
    <ligand>
        <name>Zn(2+)</name>
        <dbReference type="ChEBI" id="CHEBI:29105"/>
        <note>catalytic</note>
    </ligand>
</feature>
<keyword evidence="2" id="KW-0378">Hydrolase</keyword>
<dbReference type="PANTHER" id="PTHR11905:SF159">
    <property type="entry name" value="ADAM METALLOPROTEASE"/>
    <property type="match status" value="1"/>
</dbReference>
<feature type="chain" id="PRO_5013324976" evidence="6">
    <location>
        <begin position="17"/>
        <end position="479"/>
    </location>
</feature>
<keyword evidence="5" id="KW-1015">Disulfide bond</keyword>
<evidence type="ECO:0000259" key="7">
    <source>
        <dbReference type="PROSITE" id="PS50215"/>
    </source>
</evidence>
<feature type="disulfide bond" evidence="5">
    <location>
        <begin position="300"/>
        <end position="380"/>
    </location>
</feature>
<organism evidence="8">
    <name type="scientific">Rhipicephalus zambeziensis</name>
    <dbReference type="NCBI Taxonomy" id="60191"/>
    <lineage>
        <taxon>Eukaryota</taxon>
        <taxon>Metazoa</taxon>
        <taxon>Ecdysozoa</taxon>
        <taxon>Arthropoda</taxon>
        <taxon>Chelicerata</taxon>
        <taxon>Arachnida</taxon>
        <taxon>Acari</taxon>
        <taxon>Parasitiformes</taxon>
        <taxon>Ixodida</taxon>
        <taxon>Ixodoidea</taxon>
        <taxon>Ixodidae</taxon>
        <taxon>Rhipicephalinae</taxon>
        <taxon>Rhipicephalus</taxon>
        <taxon>Rhipicephalus</taxon>
    </lineage>
</organism>
<feature type="domain" description="Peptidase M12B" evidence="7">
    <location>
        <begin position="176"/>
        <end position="385"/>
    </location>
</feature>
<evidence type="ECO:0000256" key="3">
    <source>
        <dbReference type="ARBA" id="ARBA00022833"/>
    </source>
</evidence>
<proteinExistence type="predicted"/>
<keyword evidence="6" id="KW-0732">Signal</keyword>
<feature type="binding site" evidence="5">
    <location>
        <position position="333"/>
    </location>
    <ligand>
        <name>Zn(2+)</name>
        <dbReference type="ChEBI" id="CHEBI:29105"/>
        <note>catalytic</note>
    </ligand>
</feature>
<dbReference type="GO" id="GO:0006509">
    <property type="term" value="P:membrane protein ectodomain proteolysis"/>
    <property type="evidence" value="ECO:0007669"/>
    <property type="project" value="TreeGrafter"/>
</dbReference>
<reference evidence="8" key="1">
    <citation type="journal article" date="2017" name="Parasit. Vectors">
        <title>Sialotranscriptomics of Rhipicephalus zambeziensis reveals intricate expression profiles of secretory proteins and suggests tight temporal transcriptional regulation during blood-feeding.</title>
        <authorList>
            <person name="de Castro M.H."/>
            <person name="de Klerk D."/>
            <person name="Pienaar R."/>
            <person name="Rees D.J.G."/>
            <person name="Mans B.J."/>
        </authorList>
    </citation>
    <scope>NUCLEOTIDE SEQUENCE</scope>
    <source>
        <tissue evidence="8">Salivary glands</tissue>
    </source>
</reference>
<dbReference type="EMBL" id="GFPF01004910">
    <property type="protein sequence ID" value="MAA16056.1"/>
    <property type="molecule type" value="Transcribed_RNA"/>
</dbReference>
<evidence type="ECO:0000313" key="8">
    <source>
        <dbReference type="EMBL" id="MAA16056.1"/>
    </source>
</evidence>
<name>A0A224YEC9_9ACAR</name>
<comment type="caution">
    <text evidence="5">Lacks conserved residue(s) required for the propagation of feature annotation.</text>
</comment>
<protein>
    <submittedName>
        <fullName evidence="8">Reprolysin</fullName>
    </submittedName>
</protein>
<dbReference type="PANTHER" id="PTHR11905">
    <property type="entry name" value="ADAM A DISINTEGRIN AND METALLOPROTEASE DOMAIN"/>
    <property type="match status" value="1"/>
</dbReference>
<evidence type="ECO:0000256" key="4">
    <source>
        <dbReference type="ARBA" id="ARBA00023049"/>
    </source>
</evidence>
<dbReference type="Gene3D" id="3.40.1620.60">
    <property type="match status" value="1"/>
</dbReference>
<dbReference type="SUPFAM" id="SSF55486">
    <property type="entry name" value="Metalloproteases ('zincins'), catalytic domain"/>
    <property type="match status" value="1"/>
</dbReference>
<keyword evidence="4" id="KW-0482">Metalloprotease</keyword>
<evidence type="ECO:0000256" key="1">
    <source>
        <dbReference type="ARBA" id="ARBA00022670"/>
    </source>
</evidence>
<feature type="signal peptide" evidence="6">
    <location>
        <begin position="1"/>
        <end position="16"/>
    </location>
</feature>
<dbReference type="PROSITE" id="PS50215">
    <property type="entry name" value="ADAM_MEPRO"/>
    <property type="match status" value="1"/>
</dbReference>
<dbReference type="GO" id="GO:0046872">
    <property type="term" value="F:metal ion binding"/>
    <property type="evidence" value="ECO:0007669"/>
    <property type="project" value="UniProtKB-KW"/>
</dbReference>
<dbReference type="InterPro" id="IPR024079">
    <property type="entry name" value="MetalloPept_cat_dom_sf"/>
</dbReference>
<dbReference type="Pfam" id="PF13688">
    <property type="entry name" value="Reprolysin_5"/>
    <property type="match status" value="1"/>
</dbReference>
<dbReference type="GO" id="GO:0004222">
    <property type="term" value="F:metalloendopeptidase activity"/>
    <property type="evidence" value="ECO:0007669"/>
    <property type="project" value="InterPro"/>
</dbReference>
<feature type="active site" evidence="5">
    <location>
        <position position="324"/>
    </location>
</feature>
<dbReference type="AlphaFoldDB" id="A0A224YEC9"/>
<evidence type="ECO:0000256" key="2">
    <source>
        <dbReference type="ARBA" id="ARBA00022801"/>
    </source>
</evidence>
<keyword evidence="1" id="KW-0645">Protease</keyword>
<dbReference type="Gene3D" id="3.40.390.10">
    <property type="entry name" value="Collagenase (Catalytic Domain)"/>
    <property type="match status" value="1"/>
</dbReference>
<keyword evidence="3 5" id="KW-0862">Zinc</keyword>